<dbReference type="EMBL" id="VVIM01000005">
    <property type="protein sequence ID" value="KAB0799349.1"/>
    <property type="molecule type" value="Genomic_DNA"/>
</dbReference>
<keyword evidence="4" id="KW-0472">Membrane</keyword>
<accession>A0A1Y1LX31</accession>
<comment type="similarity">
    <text evidence="1">Belongs to the syntaxin family.</text>
</comment>
<keyword evidence="4" id="KW-0812">Transmembrane</keyword>
<dbReference type="SMART" id="SM00397">
    <property type="entry name" value="t_SNARE"/>
    <property type="match status" value="1"/>
</dbReference>
<evidence type="ECO:0000313" key="7">
    <source>
        <dbReference type="EMBL" id="KAB0799255.1"/>
    </source>
</evidence>
<reference evidence="7" key="3">
    <citation type="submission" date="2019-08" db="EMBL/GenBank/DDBJ databases">
        <authorList>
            <consortium name="Photinus pyralis genome working group"/>
            <person name="Fallon T.R."/>
            <person name="Sander Lower S.E."/>
            <person name="Weng J.-K."/>
        </authorList>
    </citation>
    <scope>NUCLEOTIDE SEQUENCE</scope>
    <source>
        <strain evidence="7">1611_PpyrPB1</strain>
        <tissue evidence="7">Whole body</tissue>
    </source>
</reference>
<dbReference type="GO" id="GO:0006906">
    <property type="term" value="P:vesicle fusion"/>
    <property type="evidence" value="ECO:0007669"/>
    <property type="project" value="TreeGrafter"/>
</dbReference>
<evidence type="ECO:0000256" key="1">
    <source>
        <dbReference type="ARBA" id="ARBA00009063"/>
    </source>
</evidence>
<keyword evidence="2" id="KW-0532">Neurotransmitter transport</keyword>
<dbReference type="GO" id="GO:0048278">
    <property type="term" value="P:vesicle docking"/>
    <property type="evidence" value="ECO:0007669"/>
    <property type="project" value="TreeGrafter"/>
</dbReference>
<dbReference type="Proteomes" id="UP000327044">
    <property type="component" value="Unassembled WGS sequence"/>
</dbReference>
<dbReference type="InterPro" id="IPR045242">
    <property type="entry name" value="Syntaxin"/>
</dbReference>
<keyword evidence="4" id="KW-1133">Transmembrane helix</keyword>
<gene>
    <name evidence="7" type="ORF">PPYR_07135</name>
    <name evidence="8" type="ORF">PPYR_07229</name>
</gene>
<evidence type="ECO:0000313" key="9">
    <source>
        <dbReference type="Proteomes" id="UP000327044"/>
    </source>
</evidence>
<dbReference type="FunCoup" id="A0A1Y1LX31">
    <property type="interactions" value="306"/>
</dbReference>
<dbReference type="InterPro" id="IPR006011">
    <property type="entry name" value="Syntaxin_N"/>
</dbReference>
<dbReference type="SMART" id="SM00503">
    <property type="entry name" value="SynN"/>
    <property type="match status" value="1"/>
</dbReference>
<dbReference type="InterPro" id="IPR000727">
    <property type="entry name" value="T_SNARE_dom"/>
</dbReference>
<evidence type="ECO:0000313" key="8">
    <source>
        <dbReference type="EMBL" id="KAB0799349.1"/>
    </source>
</evidence>
<reference evidence="6" key="1">
    <citation type="journal article" date="2016" name="Sci. Rep.">
        <title>Molecular characterization of firefly nuptial gifts: a multi-omics approach sheds light on postcopulatory sexual selection.</title>
        <authorList>
            <person name="Al-Wathiqui N."/>
            <person name="Fallon T.R."/>
            <person name="South A."/>
            <person name="Weng J.K."/>
            <person name="Lewis S.M."/>
        </authorList>
    </citation>
    <scope>NUCLEOTIDE SEQUENCE</scope>
</reference>
<dbReference type="InterPro" id="IPR010989">
    <property type="entry name" value="SNARE"/>
</dbReference>
<evidence type="ECO:0000313" key="6">
    <source>
        <dbReference type="EMBL" id="JAV76880.1"/>
    </source>
</evidence>
<name>A0A1Y1LX31_PHOPY</name>
<dbReference type="Gene3D" id="1.20.58.70">
    <property type="match status" value="1"/>
</dbReference>
<evidence type="ECO:0000256" key="4">
    <source>
        <dbReference type="SAM" id="Phobius"/>
    </source>
</evidence>
<dbReference type="Pfam" id="PF14523">
    <property type="entry name" value="Syntaxin_2"/>
    <property type="match status" value="1"/>
</dbReference>
<organism evidence="6">
    <name type="scientific">Photinus pyralis</name>
    <name type="common">Common eastern firefly</name>
    <name type="synonym">Lampyris pyralis</name>
    <dbReference type="NCBI Taxonomy" id="7054"/>
    <lineage>
        <taxon>Eukaryota</taxon>
        <taxon>Metazoa</taxon>
        <taxon>Ecdysozoa</taxon>
        <taxon>Arthropoda</taxon>
        <taxon>Hexapoda</taxon>
        <taxon>Insecta</taxon>
        <taxon>Pterygota</taxon>
        <taxon>Neoptera</taxon>
        <taxon>Endopterygota</taxon>
        <taxon>Coleoptera</taxon>
        <taxon>Polyphaga</taxon>
        <taxon>Elateriformia</taxon>
        <taxon>Elateroidea</taxon>
        <taxon>Lampyridae</taxon>
        <taxon>Lampyrinae</taxon>
        <taxon>Photinus</taxon>
    </lineage>
</organism>
<evidence type="ECO:0000259" key="5">
    <source>
        <dbReference type="PROSITE" id="PS50192"/>
    </source>
</evidence>
<evidence type="ECO:0000256" key="3">
    <source>
        <dbReference type="SAM" id="MobiDB-lite"/>
    </source>
</evidence>
<feature type="region of interest" description="Disordered" evidence="3">
    <location>
        <begin position="1"/>
        <end position="22"/>
    </location>
</feature>
<dbReference type="OrthoDB" id="75754at2759"/>
<keyword evidence="2" id="KW-0813">Transport</keyword>
<protein>
    <recommendedName>
        <fullName evidence="5">t-SNARE coiled-coil homology domain-containing protein</fullName>
    </recommendedName>
</protein>
<reference evidence="7 9" key="2">
    <citation type="journal article" date="2018" name="Elife">
        <title>Firefly genomes illuminate parallel origins of bioluminescence in beetles.</title>
        <authorList>
            <person name="Fallon T.R."/>
            <person name="Lower S.E."/>
            <person name="Chang C.H."/>
            <person name="Bessho-Uehara M."/>
            <person name="Martin G.J."/>
            <person name="Bewick A.J."/>
            <person name="Behringer M."/>
            <person name="Debat H.J."/>
            <person name="Wong I."/>
            <person name="Day J.C."/>
            <person name="Suvorov A."/>
            <person name="Silva C.J."/>
            <person name="Stanger-Hall K.F."/>
            <person name="Hall D.W."/>
            <person name="Schmitz R.J."/>
            <person name="Nelson D.R."/>
            <person name="Lewis S.M."/>
            <person name="Shigenobu S."/>
            <person name="Bybee S.M."/>
            <person name="Larracuente A.M."/>
            <person name="Oba Y."/>
            <person name="Weng J.K."/>
        </authorList>
    </citation>
    <scope>NUCLEOTIDE SEQUENCE [LARGE SCALE GENOMIC DNA]</scope>
    <source>
        <strain evidence="7">1611_PpyrPB1</strain>
        <tissue evidence="7">Whole body</tissue>
    </source>
</reference>
<dbReference type="PROSITE" id="PS50192">
    <property type="entry name" value="T_SNARE"/>
    <property type="match status" value="1"/>
</dbReference>
<feature type="domain" description="T-SNARE coiled-coil homology" evidence="5">
    <location>
        <begin position="164"/>
        <end position="226"/>
    </location>
</feature>
<dbReference type="AlphaFoldDB" id="A0A1Y1LX31"/>
<dbReference type="GO" id="GO:0031201">
    <property type="term" value="C:SNARE complex"/>
    <property type="evidence" value="ECO:0007669"/>
    <property type="project" value="TreeGrafter"/>
</dbReference>
<dbReference type="EMBL" id="GEZM01047330">
    <property type="protein sequence ID" value="JAV76880.1"/>
    <property type="molecule type" value="Transcribed_RNA"/>
</dbReference>
<feature type="transmembrane region" description="Helical" evidence="4">
    <location>
        <begin position="237"/>
        <end position="259"/>
    </location>
</feature>
<proteinExistence type="inferred from homology"/>
<dbReference type="Gene3D" id="1.20.5.110">
    <property type="match status" value="1"/>
</dbReference>
<sequence length="261" mass="29358">MHKTNYGTISSNSDDAQFQGTSNSSEFNSLCDNIVTNIYTINTGWKTLEQALKTIGTSRDNQGVRDKIHVSQLSTNQIISITPKDLNRLKMIIKKGDKQKEFQINKLADNFTEAMGKYHSMQKLVANKMKANLLMVHSPETSSVEEAGSQSEQLQLSKQLAFEQDLLVDRESRIRQIESDVLDVNQIMRELSALVHEQREHVDTIENSIDHAVGNVEEGTEQLLKASRYSRKYRIKLCILVLIAVVIVSALIGIIVASLKK</sequence>
<dbReference type="GO" id="GO:0012505">
    <property type="term" value="C:endomembrane system"/>
    <property type="evidence" value="ECO:0007669"/>
    <property type="project" value="TreeGrafter"/>
</dbReference>
<evidence type="ECO:0000256" key="2">
    <source>
        <dbReference type="ARBA" id="ARBA00022775"/>
    </source>
</evidence>
<dbReference type="GO" id="GO:0006836">
    <property type="term" value="P:neurotransmitter transport"/>
    <property type="evidence" value="ECO:0007669"/>
    <property type="project" value="UniProtKB-KW"/>
</dbReference>
<dbReference type="GO" id="GO:0006886">
    <property type="term" value="P:intracellular protein transport"/>
    <property type="evidence" value="ECO:0007669"/>
    <property type="project" value="TreeGrafter"/>
</dbReference>
<dbReference type="PANTHER" id="PTHR19957:SF38">
    <property type="entry name" value="LD27581P"/>
    <property type="match status" value="1"/>
</dbReference>
<dbReference type="GO" id="GO:0000149">
    <property type="term" value="F:SNARE binding"/>
    <property type="evidence" value="ECO:0007669"/>
    <property type="project" value="TreeGrafter"/>
</dbReference>
<keyword evidence="9" id="KW-1185">Reference proteome</keyword>
<dbReference type="Pfam" id="PF05739">
    <property type="entry name" value="SNARE"/>
    <property type="match status" value="1"/>
</dbReference>
<dbReference type="PANTHER" id="PTHR19957">
    <property type="entry name" value="SYNTAXIN"/>
    <property type="match status" value="1"/>
</dbReference>
<dbReference type="GO" id="GO:0005484">
    <property type="term" value="F:SNAP receptor activity"/>
    <property type="evidence" value="ECO:0007669"/>
    <property type="project" value="TreeGrafter"/>
</dbReference>
<dbReference type="CDD" id="cd15847">
    <property type="entry name" value="SNARE_syntaxin7_like"/>
    <property type="match status" value="1"/>
</dbReference>
<dbReference type="EMBL" id="VVIM01000005">
    <property type="protein sequence ID" value="KAB0799255.1"/>
    <property type="molecule type" value="Genomic_DNA"/>
</dbReference>
<dbReference type="SUPFAM" id="SSF47661">
    <property type="entry name" value="t-snare proteins"/>
    <property type="match status" value="1"/>
</dbReference>
<dbReference type="InParanoid" id="A0A1Y1LX31"/>